<dbReference type="RefSeq" id="WP_246426708.1">
    <property type="nucleotide sequence ID" value="NZ_JACHXJ010000003.1"/>
</dbReference>
<dbReference type="PANTHER" id="PTHR42678">
    <property type="entry name" value="AMIDASE"/>
    <property type="match status" value="1"/>
</dbReference>
<keyword evidence="1" id="KW-0732">Signal</keyword>
<sequence length="650" mass="69611">MKSFKRNLFTVLFVSALSLTPTLAYASPAASAAALSSETADAMSQSWMPKSLTSLTASSKPMTAAEFAEAMKLAAEQAGTAVSPSGSNISGTLTREKAAVLLDSVIHVPYAVTADYQDIAGGSPYSKAIANVYTAGLMQGSSSQTFGYGKPLTHREAATIIYRLYQYLQPFKLTEATIAEMQKAMETGRLTSEELVQQYLDRIAKYDDQGPKLNSIITLNEKALDTAKQLDAEREAQGERSPLHGIPVIIKDNYNTSDMPTSSGNIGLKDVIPPEDATQVKELRDAGAIIIGKANLHEFAFGYTTVSSLGGQTLNPYDPTRVPGGSSGGTAAAVAANLAAVGMGTDTGGSIRIPSSFNSLVGIRPTVGLSSRYGIAPLALTQDTGGPIARTVEDAAFILNATAGYDPKDIATAKSVGFVPKDYTDYLDKDGLKGARIGIVREVFGDDAQVNAVVSQAIEEMKAAGATLVDNVKIPNFDLINKYGSLSAWEFKFQFNDYLKSLGDAAPYKSLDELIASGKYDPSIEKALIDRNNRESLDAQEYKDIVLFRTKYVQEAVLKMMADNHLDALIFPTSSKTAVKIGQEQVAGDAFKLSSFTGWPTVTVPAGFTSDHLPVGIDFFGRAFSEPELIKLAYSFEQHTHHREAPQMTP</sequence>
<reference evidence="3 4" key="1">
    <citation type="submission" date="2020-08" db="EMBL/GenBank/DDBJ databases">
        <title>Genomic Encyclopedia of Type Strains, Phase III (KMG-III): the genomes of soil and plant-associated and newly described type strains.</title>
        <authorList>
            <person name="Whitman W."/>
        </authorList>
    </citation>
    <scope>NUCLEOTIDE SEQUENCE [LARGE SCALE GENOMIC DNA]</scope>
    <source>
        <strain evidence="3 4">CECT 5831</strain>
    </source>
</reference>
<dbReference type="GO" id="GO:0016740">
    <property type="term" value="F:transferase activity"/>
    <property type="evidence" value="ECO:0007669"/>
    <property type="project" value="UniProtKB-KW"/>
</dbReference>
<dbReference type="AlphaFoldDB" id="A0A839TRE6"/>
<feature type="chain" id="PRO_5032416110" evidence="1">
    <location>
        <begin position="27"/>
        <end position="650"/>
    </location>
</feature>
<proteinExistence type="predicted"/>
<comment type="caution">
    <text evidence="3">The sequence shown here is derived from an EMBL/GenBank/DDBJ whole genome shotgun (WGS) entry which is preliminary data.</text>
</comment>
<evidence type="ECO:0000259" key="2">
    <source>
        <dbReference type="PROSITE" id="PS51272"/>
    </source>
</evidence>
<feature type="domain" description="SLH" evidence="2">
    <location>
        <begin position="112"/>
        <end position="175"/>
    </location>
</feature>
<dbReference type="PROSITE" id="PS00571">
    <property type="entry name" value="AMIDASES"/>
    <property type="match status" value="1"/>
</dbReference>
<dbReference type="InterPro" id="IPR036928">
    <property type="entry name" value="AS_sf"/>
</dbReference>
<dbReference type="EMBL" id="JACHXJ010000003">
    <property type="protein sequence ID" value="MBB3129614.1"/>
    <property type="molecule type" value="Genomic_DNA"/>
</dbReference>
<dbReference type="SUPFAM" id="SSF75304">
    <property type="entry name" value="Amidase signature (AS) enzymes"/>
    <property type="match status" value="1"/>
</dbReference>
<organism evidence="3 4">
    <name type="scientific">Paenibacillus rhizosphaerae</name>
    <dbReference type="NCBI Taxonomy" id="297318"/>
    <lineage>
        <taxon>Bacteria</taxon>
        <taxon>Bacillati</taxon>
        <taxon>Bacillota</taxon>
        <taxon>Bacilli</taxon>
        <taxon>Bacillales</taxon>
        <taxon>Paenibacillaceae</taxon>
        <taxon>Paenibacillus</taxon>
    </lineage>
</organism>
<dbReference type="InterPro" id="IPR023631">
    <property type="entry name" value="Amidase_dom"/>
</dbReference>
<dbReference type="Proteomes" id="UP000517523">
    <property type="component" value="Unassembled WGS sequence"/>
</dbReference>
<accession>A0A839TRE6</accession>
<evidence type="ECO:0000313" key="4">
    <source>
        <dbReference type="Proteomes" id="UP000517523"/>
    </source>
</evidence>
<dbReference type="Gene3D" id="3.90.1300.10">
    <property type="entry name" value="Amidase signature (AS) domain"/>
    <property type="match status" value="1"/>
</dbReference>
<evidence type="ECO:0000256" key="1">
    <source>
        <dbReference type="SAM" id="SignalP"/>
    </source>
</evidence>
<name>A0A839TRE6_9BACL</name>
<dbReference type="Pfam" id="PF01425">
    <property type="entry name" value="Amidase"/>
    <property type="match status" value="1"/>
</dbReference>
<keyword evidence="3" id="KW-0808">Transferase</keyword>
<protein>
    <submittedName>
        <fullName evidence="3">Asp-tRNA(Asn)/Glu-tRNA(Gln) amidotransferase A subunit family amidase</fullName>
    </submittedName>
</protein>
<evidence type="ECO:0000313" key="3">
    <source>
        <dbReference type="EMBL" id="MBB3129614.1"/>
    </source>
</evidence>
<dbReference type="InterPro" id="IPR020556">
    <property type="entry name" value="Amidase_CS"/>
</dbReference>
<dbReference type="InterPro" id="IPR001119">
    <property type="entry name" value="SLH_dom"/>
</dbReference>
<dbReference type="Pfam" id="PF00395">
    <property type="entry name" value="SLH"/>
    <property type="match status" value="1"/>
</dbReference>
<dbReference type="PROSITE" id="PS51272">
    <property type="entry name" value="SLH"/>
    <property type="match status" value="1"/>
</dbReference>
<feature type="signal peptide" evidence="1">
    <location>
        <begin position="1"/>
        <end position="26"/>
    </location>
</feature>
<gene>
    <name evidence="3" type="ORF">FHS19_004289</name>
</gene>
<dbReference type="PANTHER" id="PTHR42678:SF34">
    <property type="entry name" value="OS04G0183300 PROTEIN"/>
    <property type="match status" value="1"/>
</dbReference>